<evidence type="ECO:0000313" key="3">
    <source>
        <dbReference type="EMBL" id="KPI43995.1"/>
    </source>
</evidence>
<dbReference type="RefSeq" id="XP_018003958.1">
    <property type="nucleotide sequence ID" value="XM_018146740.1"/>
</dbReference>
<gene>
    <name evidence="3" type="ORF">AB675_6447</name>
</gene>
<sequence length="274" mass="29163">MSLDFELTDVHVLITGASGGIGVALVKTFLSLGCRVTAQYNSSGKSLHTLYDGLEPQKREYLYSFQANVTSEADVAKLFATAQSVHGIDVHALVVNHGIFPTTDVPLADMSLAQWRNTLSVNLDGTFLLCRDFLRQFRSARPSVSSSPAISITLIGSTAGKYGEANHADYAASKSAIQTGLLLSLKNEIVAIAPKGRVNAVNPGWVRTPMAEEIVKDEARMKRALATTPLQKIATPEDVARQVAVLVSPALSGHVSGVGLQVDGGMEGRVGGWF</sequence>
<reference evidence="3 4" key="1">
    <citation type="submission" date="2015-06" db="EMBL/GenBank/DDBJ databases">
        <title>Draft genome of the ant-associated black yeast Phialophora attae CBS 131958.</title>
        <authorList>
            <person name="Moreno L.F."/>
            <person name="Stielow B.J."/>
            <person name="de Hoog S."/>
            <person name="Vicente V.A."/>
            <person name="Weiss V.A."/>
            <person name="de Vries M."/>
            <person name="Cruz L.M."/>
            <person name="Souza E.M."/>
        </authorList>
    </citation>
    <scope>NUCLEOTIDE SEQUENCE [LARGE SCALE GENOMIC DNA]</scope>
    <source>
        <strain evidence="3 4">CBS 131958</strain>
    </source>
</reference>
<dbReference type="AlphaFoldDB" id="A0A0N1HFD8"/>
<organism evidence="3 4">
    <name type="scientific">Cyphellophora attinorum</name>
    <dbReference type="NCBI Taxonomy" id="1664694"/>
    <lineage>
        <taxon>Eukaryota</taxon>
        <taxon>Fungi</taxon>
        <taxon>Dikarya</taxon>
        <taxon>Ascomycota</taxon>
        <taxon>Pezizomycotina</taxon>
        <taxon>Eurotiomycetes</taxon>
        <taxon>Chaetothyriomycetidae</taxon>
        <taxon>Chaetothyriales</taxon>
        <taxon>Cyphellophoraceae</taxon>
        <taxon>Cyphellophora</taxon>
    </lineage>
</organism>
<dbReference type="InterPro" id="IPR002347">
    <property type="entry name" value="SDR_fam"/>
</dbReference>
<accession>A0A0N1HFD8</accession>
<dbReference type="PANTHER" id="PTHR24321:SF8">
    <property type="entry name" value="ESTRADIOL 17-BETA-DEHYDROGENASE 8-RELATED"/>
    <property type="match status" value="1"/>
</dbReference>
<dbReference type="STRING" id="1664694.A0A0N1HFD8"/>
<dbReference type="OrthoDB" id="10253736at2759"/>
<dbReference type="GO" id="GO:0016491">
    <property type="term" value="F:oxidoreductase activity"/>
    <property type="evidence" value="ECO:0007669"/>
    <property type="project" value="UniProtKB-KW"/>
</dbReference>
<dbReference type="Gene3D" id="3.40.50.720">
    <property type="entry name" value="NAD(P)-binding Rossmann-like Domain"/>
    <property type="match status" value="1"/>
</dbReference>
<comment type="caution">
    <text evidence="3">The sequence shown here is derived from an EMBL/GenBank/DDBJ whole genome shotgun (WGS) entry which is preliminary data.</text>
</comment>
<dbReference type="VEuPathDB" id="FungiDB:AB675_6447"/>
<dbReference type="Pfam" id="PF13561">
    <property type="entry name" value="adh_short_C2"/>
    <property type="match status" value="1"/>
</dbReference>
<evidence type="ECO:0000313" key="4">
    <source>
        <dbReference type="Proteomes" id="UP000038010"/>
    </source>
</evidence>
<keyword evidence="4" id="KW-1185">Reference proteome</keyword>
<dbReference type="InterPro" id="IPR036291">
    <property type="entry name" value="NAD(P)-bd_dom_sf"/>
</dbReference>
<protein>
    <submittedName>
        <fullName evidence="3">3-oxoacyl-[acyl-carrier-protein] 1, chloroplastic</fullName>
    </submittedName>
</protein>
<evidence type="ECO:0000256" key="2">
    <source>
        <dbReference type="ARBA" id="ARBA00023002"/>
    </source>
</evidence>
<name>A0A0N1HFD8_9EURO</name>
<keyword evidence="2" id="KW-0560">Oxidoreductase</keyword>
<dbReference type="EMBL" id="LFJN01000004">
    <property type="protein sequence ID" value="KPI43995.1"/>
    <property type="molecule type" value="Genomic_DNA"/>
</dbReference>
<proteinExistence type="inferred from homology"/>
<dbReference type="PRINTS" id="PR00081">
    <property type="entry name" value="GDHRDH"/>
</dbReference>
<dbReference type="PANTHER" id="PTHR24321">
    <property type="entry name" value="DEHYDROGENASES, SHORT CHAIN"/>
    <property type="match status" value="1"/>
</dbReference>
<comment type="similarity">
    <text evidence="1">Belongs to the short-chain dehydrogenases/reductases (SDR) family.</text>
</comment>
<evidence type="ECO:0000256" key="1">
    <source>
        <dbReference type="ARBA" id="ARBA00006484"/>
    </source>
</evidence>
<dbReference type="Proteomes" id="UP000038010">
    <property type="component" value="Unassembled WGS sequence"/>
</dbReference>
<dbReference type="GeneID" id="28738620"/>
<dbReference type="CDD" id="cd05233">
    <property type="entry name" value="SDR_c"/>
    <property type="match status" value="1"/>
</dbReference>
<dbReference type="SUPFAM" id="SSF51735">
    <property type="entry name" value="NAD(P)-binding Rossmann-fold domains"/>
    <property type="match status" value="1"/>
</dbReference>